<comment type="caution">
    <text evidence="2">The sequence shown here is derived from an EMBL/GenBank/DDBJ whole genome shotgun (WGS) entry which is preliminary data.</text>
</comment>
<feature type="domain" description="SGNH hydrolase-type esterase" evidence="1">
    <location>
        <begin position="70"/>
        <end position="265"/>
    </location>
</feature>
<accession>A0A841TY60</accession>
<dbReference type="SUPFAM" id="SSF52266">
    <property type="entry name" value="SGNH hydrolase"/>
    <property type="match status" value="1"/>
</dbReference>
<dbReference type="GO" id="GO:0004622">
    <property type="term" value="F:phosphatidylcholine lysophospholipase activity"/>
    <property type="evidence" value="ECO:0007669"/>
    <property type="project" value="TreeGrafter"/>
</dbReference>
<evidence type="ECO:0000259" key="1">
    <source>
        <dbReference type="Pfam" id="PF13472"/>
    </source>
</evidence>
<gene>
    <name evidence="2" type="ORF">H7B90_05175</name>
</gene>
<dbReference type="Pfam" id="PF13472">
    <property type="entry name" value="Lipase_GDSL_2"/>
    <property type="match status" value="1"/>
</dbReference>
<dbReference type="EMBL" id="JACJVR010000018">
    <property type="protein sequence ID" value="MBB6690790.1"/>
    <property type="molecule type" value="Genomic_DNA"/>
</dbReference>
<evidence type="ECO:0000313" key="3">
    <source>
        <dbReference type="Proteomes" id="UP000553776"/>
    </source>
</evidence>
<sequence>MSKGKSGNSRLWPILGLTMLLCTALMLVGFAAALRDAWFPSRGIAVPEASEPPKAAEGGLADKPQWLVAALGDSLTRGTGDETGEGYVKRTVALLKEASGKPVKLVNNLAVNGLTAIRLSDQLEQRGVQQAVAQADIVLLTIGGNDLFQIAQSGGSIAEGRDVSPELLERLIPQTEPLLDEIFEKLRRINPNARIVYVGLYNPFYDMEQARSMSAHILDWNDYAHRLAAADGNATVVPTYDLFESNVKAYLSSDHFHPNAKGYERIAARIVQSLE</sequence>
<dbReference type="InterPro" id="IPR051532">
    <property type="entry name" value="Ester_Hydrolysis_Enzymes"/>
</dbReference>
<proteinExistence type="predicted"/>
<dbReference type="AlphaFoldDB" id="A0A841TY60"/>
<reference evidence="2 3" key="1">
    <citation type="submission" date="2020-08" db="EMBL/GenBank/DDBJ databases">
        <title>Cohnella phylogeny.</title>
        <authorList>
            <person name="Dunlap C."/>
        </authorList>
    </citation>
    <scope>NUCLEOTIDE SEQUENCE [LARGE SCALE GENOMIC DNA]</scope>
    <source>
        <strain evidence="2 3">DSM 25239</strain>
    </source>
</reference>
<dbReference type="PANTHER" id="PTHR30383:SF27">
    <property type="entry name" value="SPORE GERMINATION LIPASE LIPC"/>
    <property type="match status" value="1"/>
</dbReference>
<dbReference type="Proteomes" id="UP000553776">
    <property type="component" value="Unassembled WGS sequence"/>
</dbReference>
<dbReference type="InterPro" id="IPR036514">
    <property type="entry name" value="SGNH_hydro_sf"/>
</dbReference>
<dbReference type="RefSeq" id="WP_185134793.1">
    <property type="nucleotide sequence ID" value="NZ_BORM01000002.1"/>
</dbReference>
<dbReference type="PANTHER" id="PTHR30383">
    <property type="entry name" value="THIOESTERASE 1/PROTEASE 1/LYSOPHOSPHOLIPASE L1"/>
    <property type="match status" value="1"/>
</dbReference>
<name>A0A841TY60_9BACL</name>
<evidence type="ECO:0000313" key="2">
    <source>
        <dbReference type="EMBL" id="MBB6690790.1"/>
    </source>
</evidence>
<organism evidence="2 3">
    <name type="scientific">Cohnella xylanilytica</name>
    <dbReference type="NCBI Taxonomy" id="557555"/>
    <lineage>
        <taxon>Bacteria</taxon>
        <taxon>Bacillati</taxon>
        <taxon>Bacillota</taxon>
        <taxon>Bacilli</taxon>
        <taxon>Bacillales</taxon>
        <taxon>Paenibacillaceae</taxon>
        <taxon>Cohnella</taxon>
    </lineage>
</organism>
<keyword evidence="3" id="KW-1185">Reference proteome</keyword>
<dbReference type="InterPro" id="IPR013830">
    <property type="entry name" value="SGNH_hydro"/>
</dbReference>
<dbReference type="Gene3D" id="3.40.50.1110">
    <property type="entry name" value="SGNH hydrolase"/>
    <property type="match status" value="1"/>
</dbReference>
<protein>
    <submittedName>
        <fullName evidence="2">GDSL family lipase</fullName>
    </submittedName>
</protein>